<comment type="caution">
    <text evidence="1">The sequence shown here is derived from an EMBL/GenBank/DDBJ whole genome shotgun (WGS) entry which is preliminary data.</text>
</comment>
<evidence type="ECO:0000313" key="1">
    <source>
        <dbReference type="EMBL" id="KAJ9118950.1"/>
    </source>
</evidence>
<sequence length="242" mass="27147">MPPPAPPSQTSSAFAEAGANAAAAAGRQHHVYLHGMDHFGRGRPFRRGPSRLKWFLLGGLAAFVFFKHRRNQQLRYGDDGEDCDPRPYFFACRRRVEDSRPIAPISVSRNDAAPSVPPPMDRPQREEMQRREWHSRWQRHHQADKPSAPQAAPSVSMNNPSNAVSQPASTPKSSEKSNINGETEPVELLTFDNTSFDRHQVPINPTSRERMESEAMAFAEEKIDALVTMLEGLKAKLNAKKE</sequence>
<dbReference type="EMBL" id="JASBWV010000026">
    <property type="protein sequence ID" value="KAJ9118950.1"/>
    <property type="molecule type" value="Genomic_DNA"/>
</dbReference>
<organism evidence="1 2">
    <name type="scientific">Naganishia onofrii</name>
    <dbReference type="NCBI Taxonomy" id="1851511"/>
    <lineage>
        <taxon>Eukaryota</taxon>
        <taxon>Fungi</taxon>
        <taxon>Dikarya</taxon>
        <taxon>Basidiomycota</taxon>
        <taxon>Agaricomycotina</taxon>
        <taxon>Tremellomycetes</taxon>
        <taxon>Filobasidiales</taxon>
        <taxon>Filobasidiaceae</taxon>
        <taxon>Naganishia</taxon>
    </lineage>
</organism>
<protein>
    <submittedName>
        <fullName evidence="1">Uncharacterized protein</fullName>
    </submittedName>
</protein>
<keyword evidence="2" id="KW-1185">Reference proteome</keyword>
<proteinExistence type="predicted"/>
<evidence type="ECO:0000313" key="2">
    <source>
        <dbReference type="Proteomes" id="UP001234202"/>
    </source>
</evidence>
<gene>
    <name evidence="1" type="ORF">QFC24_005916</name>
</gene>
<accession>A0ACC2X6D8</accession>
<reference evidence="1" key="1">
    <citation type="submission" date="2023-04" db="EMBL/GenBank/DDBJ databases">
        <title>Draft Genome sequencing of Naganishia species isolated from polar environments using Oxford Nanopore Technology.</title>
        <authorList>
            <person name="Leo P."/>
            <person name="Venkateswaran K."/>
        </authorList>
    </citation>
    <scope>NUCLEOTIDE SEQUENCE</scope>
    <source>
        <strain evidence="1">DBVPG 5303</strain>
    </source>
</reference>
<dbReference type="Proteomes" id="UP001234202">
    <property type="component" value="Unassembled WGS sequence"/>
</dbReference>
<name>A0ACC2X6D8_9TREE</name>